<name>C7RDF4_ANAPD</name>
<evidence type="ECO:0000313" key="3">
    <source>
        <dbReference type="Proteomes" id="UP000002294"/>
    </source>
</evidence>
<dbReference type="eggNOG" id="ENOG50330D0">
    <property type="taxonomic scope" value="Bacteria"/>
</dbReference>
<dbReference type="Pfam" id="PF14898">
    <property type="entry name" value="DUF4491"/>
    <property type="match status" value="1"/>
</dbReference>
<feature type="transmembrane region" description="Helical" evidence="1">
    <location>
        <begin position="6"/>
        <end position="22"/>
    </location>
</feature>
<feature type="transmembrane region" description="Helical" evidence="1">
    <location>
        <begin position="34"/>
        <end position="50"/>
    </location>
</feature>
<keyword evidence="3" id="KW-1185">Reference proteome</keyword>
<dbReference type="HOGENOM" id="CLU_158611_0_0_9"/>
<dbReference type="OrthoDB" id="9814848at2"/>
<dbReference type="KEGG" id="apr:Apre_1192"/>
<keyword evidence="1" id="KW-1133">Transmembrane helix</keyword>
<evidence type="ECO:0000256" key="1">
    <source>
        <dbReference type="SAM" id="Phobius"/>
    </source>
</evidence>
<organism evidence="2 3">
    <name type="scientific">Anaerococcus prevotii (strain ATCC 9321 / DSM 20548 / JCM 6508 / NCTC 11806 / PC1)</name>
    <name type="common">Peptostreptococcus prevotii</name>
    <name type="synonym">Peptococcus prevotii</name>
    <dbReference type="NCBI Taxonomy" id="525919"/>
    <lineage>
        <taxon>Bacteria</taxon>
        <taxon>Bacillati</taxon>
        <taxon>Bacillota</taxon>
        <taxon>Tissierellia</taxon>
        <taxon>Tissierellales</taxon>
        <taxon>Peptoniphilaceae</taxon>
        <taxon>Anaerococcus</taxon>
    </lineage>
</organism>
<reference evidence="2 3" key="1">
    <citation type="journal article" date="2009" name="Stand. Genomic Sci.">
        <title>Complete genome sequence of Anaerococcus prevotii type strain (PC1).</title>
        <authorList>
            <person name="Labutti K."/>
            <person name="Pukall R."/>
            <person name="Steenblock K."/>
            <person name="Glavina Del Rio T."/>
            <person name="Tice H."/>
            <person name="Copeland A."/>
            <person name="Cheng J.F."/>
            <person name="Lucas S."/>
            <person name="Chen F."/>
            <person name="Nolan M."/>
            <person name="Bruce D."/>
            <person name="Goodwin L."/>
            <person name="Pitluck S."/>
            <person name="Ivanova N."/>
            <person name="Mavromatis K."/>
            <person name="Ovchinnikova G."/>
            <person name="Pati A."/>
            <person name="Chen A."/>
            <person name="Palaniappan K."/>
            <person name="Land M."/>
            <person name="Hauser L."/>
            <person name="Chang Y.J."/>
            <person name="Jeffries C.D."/>
            <person name="Chain P."/>
            <person name="Saunders E."/>
            <person name="Brettin T."/>
            <person name="Detter J.C."/>
            <person name="Han C."/>
            <person name="Goker M."/>
            <person name="Bristow J."/>
            <person name="Eisen J.A."/>
            <person name="Markowitz V."/>
            <person name="Hugenholtz P."/>
            <person name="Kyrpides N.C."/>
            <person name="Klenk H.P."/>
            <person name="Lapidus A."/>
        </authorList>
    </citation>
    <scope>NUCLEOTIDE SEQUENCE [LARGE SCALE GENOMIC DNA]</scope>
    <source>
        <strain evidence="3">ATCC 9321 / DSM 20548 / JCM 6508 / NCTC 11806 / PC1</strain>
    </source>
</reference>
<dbReference type="EMBL" id="CP001708">
    <property type="protein sequence ID" value="ACV29217.1"/>
    <property type="molecule type" value="Genomic_DNA"/>
</dbReference>
<evidence type="ECO:0008006" key="4">
    <source>
        <dbReference type="Google" id="ProtNLM"/>
    </source>
</evidence>
<dbReference type="RefSeq" id="WP_015778117.1">
    <property type="nucleotide sequence ID" value="NC_013171.1"/>
</dbReference>
<dbReference type="STRING" id="525919.Apre_1192"/>
<gene>
    <name evidence="2" type="ordered locus">Apre_1192</name>
</gene>
<accession>C7RDF4</accession>
<proteinExistence type="predicted"/>
<dbReference type="Proteomes" id="UP000002294">
    <property type="component" value="Chromosome"/>
</dbReference>
<keyword evidence="1" id="KW-0472">Membrane</keyword>
<keyword evidence="1" id="KW-0812">Transmembrane</keyword>
<protein>
    <recommendedName>
        <fullName evidence="4">DUF4491 family protein</fullName>
    </recommendedName>
</protein>
<dbReference type="AlphaFoldDB" id="C7RDF4"/>
<evidence type="ECO:0000313" key="2">
    <source>
        <dbReference type="EMBL" id="ACV29217.1"/>
    </source>
</evidence>
<sequence length="106" mass="12268">MEGIIIGVVTFFLIGIFHPLVIKGEYYFGKKINKYFALSGLIFVGISIYVNSLIPSIFAGVIACCCFWSIGEVNEQEKRVLKGWFKENPKRKEYYDNLRKNKNFDK</sequence>
<dbReference type="InterPro" id="IPR027890">
    <property type="entry name" value="DUF4491"/>
</dbReference>